<keyword evidence="3" id="KW-1185">Reference proteome</keyword>
<gene>
    <name evidence="2" type="ORF">Q361_1114</name>
</gene>
<dbReference type="AlphaFoldDB" id="A0A2S4N7H2"/>
<dbReference type="OrthoDB" id="1348072at2"/>
<feature type="signal peptide" evidence="1">
    <location>
        <begin position="1"/>
        <end position="18"/>
    </location>
</feature>
<accession>A0A2S4N7H2</accession>
<name>A0A2S4N7H2_9FLAO</name>
<sequence length="208" mass="23853">MKKTLLLFVILIPLMVSANFHKAKITFNDGTSKNGYIELPEYPDDSKIKFKEEEKEKTEKYKIDDVNSFEIINGKNDIIKYITLKLADQGLFNPKKIKPGNKKIWARIIKEGKISLYAGYYAYNPGTKTGGGGTYYIKRQNEDFALMLDEFGGDGLNVCMNCFSNLKKTLTAYFEEVCPQFLKSLSKEEYNKKGVTYFVDLYEQNCGK</sequence>
<dbReference type="Proteomes" id="UP000237056">
    <property type="component" value="Unassembled WGS sequence"/>
</dbReference>
<dbReference type="RefSeq" id="WP_146046998.1">
    <property type="nucleotide sequence ID" value="NZ_PQNY01000011.1"/>
</dbReference>
<comment type="caution">
    <text evidence="2">The sequence shown here is derived from an EMBL/GenBank/DDBJ whole genome shotgun (WGS) entry which is preliminary data.</text>
</comment>
<organism evidence="2 3">
    <name type="scientific">Flavobacterium croceum DSM 17960</name>
    <dbReference type="NCBI Taxonomy" id="1121886"/>
    <lineage>
        <taxon>Bacteria</taxon>
        <taxon>Pseudomonadati</taxon>
        <taxon>Bacteroidota</taxon>
        <taxon>Flavobacteriia</taxon>
        <taxon>Flavobacteriales</taxon>
        <taxon>Flavobacteriaceae</taxon>
        <taxon>Flavobacterium</taxon>
    </lineage>
</organism>
<evidence type="ECO:0000256" key="1">
    <source>
        <dbReference type="SAM" id="SignalP"/>
    </source>
</evidence>
<evidence type="ECO:0000313" key="2">
    <source>
        <dbReference type="EMBL" id="POS01293.1"/>
    </source>
</evidence>
<feature type="chain" id="PRO_5015665544" evidence="1">
    <location>
        <begin position="19"/>
        <end position="208"/>
    </location>
</feature>
<proteinExistence type="predicted"/>
<reference evidence="2 3" key="1">
    <citation type="submission" date="2018-01" db="EMBL/GenBank/DDBJ databases">
        <title>Genomic Encyclopedia of Type Strains, Phase I: the one thousand microbial genomes (KMG-I) project.</title>
        <authorList>
            <person name="Goeker M."/>
        </authorList>
    </citation>
    <scope>NUCLEOTIDE SEQUENCE [LARGE SCALE GENOMIC DNA]</scope>
    <source>
        <strain evidence="2 3">DSM 17960</strain>
    </source>
</reference>
<keyword evidence="1" id="KW-0732">Signal</keyword>
<evidence type="ECO:0000313" key="3">
    <source>
        <dbReference type="Proteomes" id="UP000237056"/>
    </source>
</evidence>
<protein>
    <submittedName>
        <fullName evidence="2">Uncharacterized protein</fullName>
    </submittedName>
</protein>
<dbReference type="EMBL" id="PQNY01000011">
    <property type="protein sequence ID" value="POS01293.1"/>
    <property type="molecule type" value="Genomic_DNA"/>
</dbReference>